<organism evidence="2">
    <name type="scientific">Streptomyces sp. NBC_00060</name>
    <dbReference type="NCBI Taxonomy" id="2975636"/>
    <lineage>
        <taxon>Bacteria</taxon>
        <taxon>Bacillati</taxon>
        <taxon>Actinomycetota</taxon>
        <taxon>Actinomycetes</taxon>
        <taxon>Kitasatosporales</taxon>
        <taxon>Streptomycetaceae</taxon>
        <taxon>Streptomyces</taxon>
    </lineage>
</organism>
<name>A0AAU2GSY0_9ACTN</name>
<gene>
    <name evidence="2" type="ORF">OHV25_01280</name>
</gene>
<evidence type="ECO:0000256" key="1">
    <source>
        <dbReference type="SAM" id="Phobius"/>
    </source>
</evidence>
<accession>A0AAU2GSY0</accession>
<keyword evidence="1" id="KW-0472">Membrane</keyword>
<feature type="transmembrane region" description="Helical" evidence="1">
    <location>
        <begin position="24"/>
        <end position="43"/>
    </location>
</feature>
<evidence type="ECO:0000313" key="2">
    <source>
        <dbReference type="EMBL" id="WTU38293.1"/>
    </source>
</evidence>
<keyword evidence="1" id="KW-1133">Transmembrane helix</keyword>
<protein>
    <submittedName>
        <fullName evidence="2">Uncharacterized protein</fullName>
    </submittedName>
</protein>
<reference evidence="2" key="1">
    <citation type="submission" date="2022-10" db="EMBL/GenBank/DDBJ databases">
        <title>The complete genomes of actinobacterial strains from the NBC collection.</title>
        <authorList>
            <person name="Joergensen T.S."/>
            <person name="Alvarez Arevalo M."/>
            <person name="Sterndorff E.B."/>
            <person name="Faurdal D."/>
            <person name="Vuksanovic O."/>
            <person name="Mourched A.-S."/>
            <person name="Charusanti P."/>
            <person name="Shaw S."/>
            <person name="Blin K."/>
            <person name="Weber T."/>
        </authorList>
    </citation>
    <scope>NUCLEOTIDE SEQUENCE</scope>
    <source>
        <strain evidence="2">NBC_00060</strain>
    </source>
</reference>
<dbReference type="AlphaFoldDB" id="A0AAU2GSY0"/>
<keyword evidence="1" id="KW-0812">Transmembrane</keyword>
<proteinExistence type="predicted"/>
<dbReference type="EMBL" id="CP108253">
    <property type="protein sequence ID" value="WTU38293.1"/>
    <property type="molecule type" value="Genomic_DNA"/>
</dbReference>
<sequence>MRDAEVGLALVGQALQHPLDVVDVFTMLGAVVVGQLLATWPVAG</sequence>